<dbReference type="GO" id="GO:0005759">
    <property type="term" value="C:mitochondrial matrix"/>
    <property type="evidence" value="ECO:0007669"/>
    <property type="project" value="UniProtKB-SubCell"/>
</dbReference>
<evidence type="ECO:0000256" key="4">
    <source>
        <dbReference type="HAMAP-Rule" id="MF_03057"/>
    </source>
</evidence>
<evidence type="ECO:0000313" key="6">
    <source>
        <dbReference type="EMBL" id="KAF2790475.1"/>
    </source>
</evidence>
<feature type="region of interest" description="Disordered" evidence="5">
    <location>
        <begin position="278"/>
        <end position="312"/>
    </location>
</feature>
<name>A0A6A6X2X3_9PLEO</name>
<dbReference type="Pfam" id="PF03937">
    <property type="entry name" value="Sdh5"/>
    <property type="match status" value="1"/>
</dbReference>
<dbReference type="Gene3D" id="1.10.150.250">
    <property type="entry name" value="Flavinator of succinate dehydrogenase"/>
    <property type="match status" value="1"/>
</dbReference>
<gene>
    <name evidence="6" type="ORF">K505DRAFT_419798</name>
</gene>
<dbReference type="InterPro" id="IPR036714">
    <property type="entry name" value="SDH_sf"/>
</dbReference>
<dbReference type="GO" id="GO:0006099">
    <property type="term" value="P:tricarboxylic acid cycle"/>
    <property type="evidence" value="ECO:0007669"/>
    <property type="project" value="TreeGrafter"/>
</dbReference>
<feature type="compositionally biased region" description="Basic and acidic residues" evidence="5">
    <location>
        <begin position="279"/>
        <end position="300"/>
    </location>
</feature>
<proteinExistence type="inferred from homology"/>
<dbReference type="EMBL" id="MU002071">
    <property type="protein sequence ID" value="KAF2790475.1"/>
    <property type="molecule type" value="Genomic_DNA"/>
</dbReference>
<comment type="subunit">
    <text evidence="4">Interacts with the flavoprotein subunit within the SDH catalytic dimer.</text>
</comment>
<evidence type="ECO:0000256" key="5">
    <source>
        <dbReference type="SAM" id="MobiDB-lite"/>
    </source>
</evidence>
<dbReference type="InterPro" id="IPR005631">
    <property type="entry name" value="SDH"/>
</dbReference>
<dbReference type="PANTHER" id="PTHR12469:SF2">
    <property type="entry name" value="SUCCINATE DEHYDROGENASE ASSEMBLY FACTOR 2, MITOCHONDRIAL"/>
    <property type="match status" value="1"/>
</dbReference>
<keyword evidence="3 4" id="KW-0143">Chaperone</keyword>
<keyword evidence="2 4" id="KW-0496">Mitochondrion</keyword>
<comment type="similarity">
    <text evidence="4">Belongs to the SDHAF2 family.</text>
</comment>
<evidence type="ECO:0000313" key="7">
    <source>
        <dbReference type="Proteomes" id="UP000799757"/>
    </source>
</evidence>
<dbReference type="GO" id="GO:0034553">
    <property type="term" value="P:mitochondrial respiratory chain complex II assembly"/>
    <property type="evidence" value="ECO:0007669"/>
    <property type="project" value="TreeGrafter"/>
</dbReference>
<dbReference type="SUPFAM" id="SSF109910">
    <property type="entry name" value="YgfY-like"/>
    <property type="match status" value="1"/>
</dbReference>
<dbReference type="OrthoDB" id="284292at2759"/>
<evidence type="ECO:0000256" key="2">
    <source>
        <dbReference type="ARBA" id="ARBA00023128"/>
    </source>
</evidence>
<dbReference type="AlphaFoldDB" id="A0A6A6X2X3"/>
<organism evidence="6 7">
    <name type="scientific">Melanomma pulvis-pyrius CBS 109.77</name>
    <dbReference type="NCBI Taxonomy" id="1314802"/>
    <lineage>
        <taxon>Eukaryota</taxon>
        <taxon>Fungi</taxon>
        <taxon>Dikarya</taxon>
        <taxon>Ascomycota</taxon>
        <taxon>Pezizomycotina</taxon>
        <taxon>Dothideomycetes</taxon>
        <taxon>Pleosporomycetidae</taxon>
        <taxon>Pleosporales</taxon>
        <taxon>Melanommataceae</taxon>
        <taxon>Melanomma</taxon>
    </lineage>
</organism>
<dbReference type="Proteomes" id="UP000799757">
    <property type="component" value="Unassembled WGS sequence"/>
</dbReference>
<comment type="subcellular location">
    <subcellularLocation>
        <location evidence="1 4">Mitochondrion matrix</location>
    </subcellularLocation>
</comment>
<comment type="function">
    <text evidence="4">Plays an essential role in the assembly of succinate dehydrogenase (SDH), an enzyme complex (also referred to as respiratory complex II) that is a component of both the tricarboxylic acid (TCA) cycle and the mitochondrial electron transport chain, and which couples the oxidation of succinate to fumarate with the reduction of ubiquinone (coenzyme Q) to ubiquinol. Required for flavinylation (covalent attachment of FAD) of the flavoprotein subunit of the SDH catalytic dimer.</text>
</comment>
<feature type="region of interest" description="Disordered" evidence="5">
    <location>
        <begin position="100"/>
        <end position="124"/>
    </location>
</feature>
<dbReference type="PANTHER" id="PTHR12469">
    <property type="entry name" value="PROTEIN EMI5 HOMOLOG, MITOCHONDRIAL"/>
    <property type="match status" value="1"/>
</dbReference>
<dbReference type="HAMAP" id="MF_03057">
    <property type="entry name" value="SDHAF2"/>
    <property type="match status" value="1"/>
</dbReference>
<sequence>MKPARLALRSTRAFCTFSRPFSAHTPRFASSDFKSLNERANDTTSEYRKRQQEKELNPHFTNTTSTIANEMPSVGKDAPPPEMLSAVDPAFAPKDAVPENTERMTGGTQGSADQGVGKGTEGLAAGVDGELGVGEMEGAKFKVEPLRRTGEDANTMRARLLYQSRKRGTLESDLLLSTFADTHLSTLSPELLTQYDLFLDENDWDIYYWATQEPTPTSAETAEGGSADLATEAAQGKDEWKRSPASGEWAQTVGTFKPAYRPVPVRWRDSEILGLLRQHVKERSKGDGESQGKGGEERRGLGMMPDIKSFDQ</sequence>
<dbReference type="GO" id="GO:0006121">
    <property type="term" value="P:mitochondrial electron transport, succinate to ubiquinone"/>
    <property type="evidence" value="ECO:0007669"/>
    <property type="project" value="UniProtKB-UniRule"/>
</dbReference>
<feature type="region of interest" description="Disordered" evidence="5">
    <location>
        <begin position="39"/>
        <end position="66"/>
    </location>
</feature>
<dbReference type="InterPro" id="IPR028882">
    <property type="entry name" value="SDHAF2"/>
</dbReference>
<feature type="compositionally biased region" description="Basic and acidic residues" evidence="5">
    <location>
        <begin position="39"/>
        <end position="57"/>
    </location>
</feature>
<keyword evidence="7" id="KW-1185">Reference proteome</keyword>
<evidence type="ECO:0000256" key="1">
    <source>
        <dbReference type="ARBA" id="ARBA00004305"/>
    </source>
</evidence>
<reference evidence="6" key="1">
    <citation type="journal article" date="2020" name="Stud. Mycol.">
        <title>101 Dothideomycetes genomes: a test case for predicting lifestyles and emergence of pathogens.</title>
        <authorList>
            <person name="Haridas S."/>
            <person name="Albert R."/>
            <person name="Binder M."/>
            <person name="Bloem J."/>
            <person name="Labutti K."/>
            <person name="Salamov A."/>
            <person name="Andreopoulos B."/>
            <person name="Baker S."/>
            <person name="Barry K."/>
            <person name="Bills G."/>
            <person name="Bluhm B."/>
            <person name="Cannon C."/>
            <person name="Castanera R."/>
            <person name="Culley D."/>
            <person name="Daum C."/>
            <person name="Ezra D."/>
            <person name="Gonzalez J."/>
            <person name="Henrissat B."/>
            <person name="Kuo A."/>
            <person name="Liang C."/>
            <person name="Lipzen A."/>
            <person name="Lutzoni F."/>
            <person name="Magnuson J."/>
            <person name="Mondo S."/>
            <person name="Nolan M."/>
            <person name="Ohm R."/>
            <person name="Pangilinan J."/>
            <person name="Park H.-J."/>
            <person name="Ramirez L."/>
            <person name="Alfaro M."/>
            <person name="Sun H."/>
            <person name="Tritt A."/>
            <person name="Yoshinaga Y."/>
            <person name="Zwiers L.-H."/>
            <person name="Turgeon B."/>
            <person name="Goodwin S."/>
            <person name="Spatafora J."/>
            <person name="Crous P."/>
            <person name="Grigoriev I."/>
        </authorList>
    </citation>
    <scope>NUCLEOTIDE SEQUENCE</scope>
    <source>
        <strain evidence="6">CBS 109.77</strain>
    </source>
</reference>
<protein>
    <recommendedName>
        <fullName evidence="4">Succinate dehydrogenase assembly factor 2, mitochondrial</fullName>
        <shortName evidence="4">SDH assembly factor 2</shortName>
        <shortName evidence="4">SDHAF2</shortName>
    </recommendedName>
</protein>
<accession>A0A6A6X2X3</accession>
<evidence type="ECO:0000256" key="3">
    <source>
        <dbReference type="ARBA" id="ARBA00023186"/>
    </source>
</evidence>
<dbReference type="FunFam" id="1.10.150.250:FF:000002">
    <property type="entry name" value="Succinate dehydrogenase assembly factor 2, mitochondrial"/>
    <property type="match status" value="1"/>
</dbReference>